<comment type="caution">
    <text evidence="1">The sequence shown here is derived from an EMBL/GenBank/DDBJ whole genome shotgun (WGS) entry which is preliminary data.</text>
</comment>
<dbReference type="AlphaFoldDB" id="A0A831TBP8"/>
<dbReference type="PROSITE" id="PS51318">
    <property type="entry name" value="TAT"/>
    <property type="match status" value="1"/>
</dbReference>
<protein>
    <submittedName>
        <fullName evidence="1">Ferritin-like domain-containing protein</fullName>
    </submittedName>
</protein>
<sequence length="453" mass="49525">MSKALERLTTANMSRRTLFKGVGALGAGFMLSRLGLLRVAFAQDETVAEIANIAATAESMAVTLLGGAIESARNGGYDRQIPGPVIDILEAARATEQFHLEYLLSAGAQPLTQTFTVPDTSILSSYDALFSTIVALEGAFIAAYIAAARRFAELKQTELVKVAFQIAGTEAEHRVLANYALGTRPANDVAFEKALFNSVGQAAELLQRLGYVGGDGPSVTYPGPGTIRTAGVIETVPGGPTVDCMLPGMPAPAPAPAQPKPGCLYFPETGHNVCAGFRAFWEHFGGLAIFGYPLTEEFVENGRTVQYFERARFEWHPGAAPDRWDVLLGLLGREVTAGRENEPPFRTATPCPGAHTWDGHHVPDHVECVYFPQTGHNLAHGFLRYWQMFGGVPIFGYPISEEFRERNPDNGREYTVQYFERARLEWHPGEWPERWDIMLGRIGAQVLAARGRR</sequence>
<proteinExistence type="predicted"/>
<accession>A0A831TBP8</accession>
<dbReference type="EMBL" id="DSIY01000276">
    <property type="protein sequence ID" value="HEG92115.1"/>
    <property type="molecule type" value="Genomic_DNA"/>
</dbReference>
<dbReference type="InterPro" id="IPR006311">
    <property type="entry name" value="TAT_signal"/>
</dbReference>
<name>A0A831TBP8_9BACT</name>
<reference evidence="1" key="1">
    <citation type="journal article" date="2020" name="mSystems">
        <title>Genome- and Community-Level Interaction Insights into Carbon Utilization and Element Cycling Functions of Hydrothermarchaeota in Hydrothermal Sediment.</title>
        <authorList>
            <person name="Zhou Z."/>
            <person name="Liu Y."/>
            <person name="Xu W."/>
            <person name="Pan J."/>
            <person name="Luo Z.H."/>
            <person name="Li M."/>
        </authorList>
    </citation>
    <scope>NUCLEOTIDE SEQUENCE [LARGE SCALE GENOMIC DNA]</scope>
    <source>
        <strain evidence="1">SpSt-210</strain>
    </source>
</reference>
<gene>
    <name evidence="1" type="ORF">ENP34_11865</name>
</gene>
<organism evidence="1">
    <name type="scientific">Thermorudis peleae</name>
    <dbReference type="NCBI Taxonomy" id="1382356"/>
    <lineage>
        <taxon>Bacteria</taxon>
        <taxon>Pseudomonadati</taxon>
        <taxon>Thermomicrobiota</taxon>
        <taxon>Thermomicrobia</taxon>
        <taxon>Thermomicrobia incertae sedis</taxon>
        <taxon>Thermorudis</taxon>
    </lineage>
</organism>
<evidence type="ECO:0000313" key="1">
    <source>
        <dbReference type="EMBL" id="HEG92115.1"/>
    </source>
</evidence>